<feature type="transmembrane region" description="Helical" evidence="1">
    <location>
        <begin position="59"/>
        <end position="83"/>
    </location>
</feature>
<dbReference type="VEuPathDB" id="FungiDB:A9K55_002942"/>
<keyword evidence="1" id="KW-1133">Transmembrane helix</keyword>
<dbReference type="VEuPathDB" id="FungiDB:CCM_05566"/>
<dbReference type="PANTHER" id="PTHR37019:SF1">
    <property type="entry name" value="EXPERA DOMAIN-CONTAINING PROTEIN"/>
    <property type="match status" value="1"/>
</dbReference>
<dbReference type="PANTHER" id="PTHR37019">
    <property type="entry name" value="CHROMOSOME 1, WHOLE GENOME SHOTGUN SEQUENCE"/>
    <property type="match status" value="1"/>
</dbReference>
<feature type="domain" description="DUF7704" evidence="2">
    <location>
        <begin position="12"/>
        <end position="149"/>
    </location>
</feature>
<dbReference type="AlphaFoldDB" id="A0A2H4S7W4"/>
<gene>
    <name evidence="3" type="ORF">A9K55_002942</name>
</gene>
<organism evidence="3 4">
    <name type="scientific">Cordyceps militaris</name>
    <name type="common">Caterpillar fungus</name>
    <name type="synonym">Clavaria militaris</name>
    <dbReference type="NCBI Taxonomy" id="73501"/>
    <lineage>
        <taxon>Eukaryota</taxon>
        <taxon>Fungi</taxon>
        <taxon>Dikarya</taxon>
        <taxon>Ascomycota</taxon>
        <taxon>Pezizomycotina</taxon>
        <taxon>Sordariomycetes</taxon>
        <taxon>Hypocreomycetidae</taxon>
        <taxon>Hypocreales</taxon>
        <taxon>Cordycipitaceae</taxon>
        <taxon>Cordyceps</taxon>
    </lineage>
</organism>
<evidence type="ECO:0000259" key="2">
    <source>
        <dbReference type="Pfam" id="PF24803"/>
    </source>
</evidence>
<protein>
    <recommendedName>
        <fullName evidence="2">DUF7704 domain-containing protein</fullName>
    </recommendedName>
</protein>
<sequence length="160" mass="18237">MTERAIIPATATVPFAFRFILTVLEPLAALHGAWMCLYNPGRYLAAMTRDAFPLSPSETYIYTTVGGSWIYFAFLEAVVMRLFDDVRLWRYLCAGILMNDAVYCHATAQAVGGWEVWLDVGKWTRDDYVVFWSTWPLIVVRVLVVLGIGLKKLPDKKKHE</sequence>
<feature type="transmembrane region" description="Helical" evidence="1">
    <location>
        <begin position="15"/>
        <end position="38"/>
    </location>
</feature>
<evidence type="ECO:0000256" key="1">
    <source>
        <dbReference type="SAM" id="Phobius"/>
    </source>
</evidence>
<name>A0A2H4S7W4_CORMI</name>
<dbReference type="Pfam" id="PF24803">
    <property type="entry name" value="DUF7704"/>
    <property type="match status" value="1"/>
</dbReference>
<dbReference type="InterPro" id="IPR056121">
    <property type="entry name" value="DUF7704"/>
</dbReference>
<dbReference type="EMBL" id="CP023322">
    <property type="protein sequence ID" value="ATY59198.1"/>
    <property type="molecule type" value="Genomic_DNA"/>
</dbReference>
<keyword evidence="1" id="KW-0472">Membrane</keyword>
<proteinExistence type="predicted"/>
<dbReference type="Proteomes" id="UP000323067">
    <property type="component" value="Chromosome iv"/>
</dbReference>
<keyword evidence="1" id="KW-0812">Transmembrane</keyword>
<evidence type="ECO:0000313" key="4">
    <source>
        <dbReference type="Proteomes" id="UP000323067"/>
    </source>
</evidence>
<accession>A0A2H4S7W4</accession>
<dbReference type="OrthoDB" id="3587182at2759"/>
<reference evidence="3 4" key="1">
    <citation type="journal article" date="2017" name="BMC Genomics">
        <title>Chromosome level assembly and secondary metabolite potential of the parasitic fungus Cordyceps militaris.</title>
        <authorList>
            <person name="Kramer G.J."/>
            <person name="Nodwell J.R."/>
        </authorList>
    </citation>
    <scope>NUCLEOTIDE SEQUENCE [LARGE SCALE GENOMIC DNA]</scope>
    <source>
        <strain evidence="3 4">ATCC 34164</strain>
    </source>
</reference>
<evidence type="ECO:0000313" key="3">
    <source>
        <dbReference type="EMBL" id="ATY59198.1"/>
    </source>
</evidence>
<feature type="transmembrane region" description="Helical" evidence="1">
    <location>
        <begin position="129"/>
        <end position="150"/>
    </location>
</feature>